<keyword evidence="8 11" id="KW-0012">Acyltransferase</keyword>
<dbReference type="Pfam" id="PF01529">
    <property type="entry name" value="DHHC"/>
    <property type="match status" value="1"/>
</dbReference>
<dbReference type="InterPro" id="IPR001594">
    <property type="entry name" value="Palmitoyltrfase_DHHC"/>
</dbReference>
<sequence>MGGRNGSLTLAGRCTAAALKDLLCLCIISAILERQRIARESLTDRPLIFDITFLASACHQSQHRRPPRSESTFVRTPDGACQCRHGSLVQQSSVDSHSHSFDSDIHFMCFCRGDIHRRRAHMWCVASLAGPSFVYLAYHDAAVQYYIYDKGRTGFASGMIVLYFIIFFIMIAAYLRTFVAVVRDPGLVPLVNGQADDANEKQTPPPPRRRRRRRRGDDPDVEAQSWTPVDMNPNSPGLENFYSKDVFVCEADGRPKWCSGCRQWKPDRAHHSSELGRCVRKMDHLCPWVGGMVSETSFNFFAQFTFYCALYCIVTLAITAYTLSQQSSERPNPDGWVVAGLVLSAFFLLFSGGMALTSLRYILTNMTNIDMFSRTRISYLAVNLPLESPPSNYYPTIVYPLEQPSLVAPPPPTAGADEPATTAGPPNASGSVPAMQTGAAVSRDVRAQRKFAVLRVESRENPWDLGFARNWTAVMGRSPWEWLLPIKHSPCCDHDSMESDYPAGKLLDELKRRHHFPGYEPADANSSQPKEHAAV</sequence>
<evidence type="ECO:0000256" key="2">
    <source>
        <dbReference type="ARBA" id="ARBA00022679"/>
    </source>
</evidence>
<feature type="transmembrane region" description="Helical" evidence="11">
    <location>
        <begin position="120"/>
        <end position="138"/>
    </location>
</feature>
<keyword evidence="3 11" id="KW-0812">Transmembrane</keyword>
<dbReference type="AlphaFoldDB" id="A0A0A2VJV6"/>
<dbReference type="EMBL" id="ANFO01000793">
    <property type="protein sequence ID" value="KGQ06597.1"/>
    <property type="molecule type" value="Genomic_DNA"/>
</dbReference>
<dbReference type="GO" id="GO:0006612">
    <property type="term" value="P:protein targeting to membrane"/>
    <property type="evidence" value="ECO:0007669"/>
    <property type="project" value="TreeGrafter"/>
</dbReference>
<evidence type="ECO:0000256" key="7">
    <source>
        <dbReference type="ARBA" id="ARBA00023288"/>
    </source>
</evidence>
<protein>
    <recommendedName>
        <fullName evidence="11">Palmitoyltransferase</fullName>
        <ecNumber evidence="11">2.3.1.225</ecNumber>
    </recommendedName>
</protein>
<organism evidence="14 15">
    <name type="scientific">Beauveria bassiana D1-5</name>
    <dbReference type="NCBI Taxonomy" id="1245745"/>
    <lineage>
        <taxon>Eukaryota</taxon>
        <taxon>Fungi</taxon>
        <taxon>Dikarya</taxon>
        <taxon>Ascomycota</taxon>
        <taxon>Pezizomycotina</taxon>
        <taxon>Sordariomycetes</taxon>
        <taxon>Hypocreomycetidae</taxon>
        <taxon>Hypocreales</taxon>
        <taxon>Cordycipitaceae</taxon>
        <taxon>Beauveria</taxon>
    </lineage>
</organism>
<comment type="subcellular location">
    <subcellularLocation>
        <location evidence="1">Membrane</location>
        <topology evidence="1">Multi-pass membrane protein</topology>
    </subcellularLocation>
</comment>
<keyword evidence="7" id="KW-0449">Lipoprotein</keyword>
<dbReference type="HOGENOM" id="CLU_034009_0_0_1"/>
<feature type="transmembrane region" description="Helical" evidence="11">
    <location>
        <begin position="336"/>
        <end position="363"/>
    </location>
</feature>
<feature type="region of interest" description="Disordered" evidence="12">
    <location>
        <begin position="192"/>
        <end position="234"/>
    </location>
</feature>
<feature type="region of interest" description="Disordered" evidence="12">
    <location>
        <begin position="514"/>
        <end position="535"/>
    </location>
</feature>
<evidence type="ECO:0000313" key="15">
    <source>
        <dbReference type="Proteomes" id="UP000030106"/>
    </source>
</evidence>
<reference evidence="14 15" key="1">
    <citation type="submission" date="2012-10" db="EMBL/GenBank/DDBJ databases">
        <title>Genome sequencing and analysis of entomopathogenic fungi Beauveria bassiana D1-5.</title>
        <authorList>
            <person name="Li Q."/>
            <person name="Wang L."/>
            <person name="Zhang Z."/>
            <person name="Wang Q."/>
            <person name="Ren J."/>
            <person name="Wang M."/>
            <person name="Xu W."/>
            <person name="Wang J."/>
            <person name="Lu Y."/>
            <person name="Du Q."/>
            <person name="Sun Z."/>
        </authorList>
    </citation>
    <scope>NUCLEOTIDE SEQUENCE [LARGE SCALE GENOMIC DNA]</scope>
    <source>
        <strain evidence="14 15">D1-5</strain>
    </source>
</reference>
<evidence type="ECO:0000256" key="4">
    <source>
        <dbReference type="ARBA" id="ARBA00022989"/>
    </source>
</evidence>
<evidence type="ECO:0000256" key="6">
    <source>
        <dbReference type="ARBA" id="ARBA00023139"/>
    </source>
</evidence>
<evidence type="ECO:0000256" key="5">
    <source>
        <dbReference type="ARBA" id="ARBA00023136"/>
    </source>
</evidence>
<dbReference type="PANTHER" id="PTHR22883:SF23">
    <property type="entry name" value="PALMITOYLTRANSFERASE ZDHHC6"/>
    <property type="match status" value="1"/>
</dbReference>
<comment type="catalytic activity">
    <reaction evidence="10 11">
        <text>L-cysteinyl-[protein] + hexadecanoyl-CoA = S-hexadecanoyl-L-cysteinyl-[protein] + CoA</text>
        <dbReference type="Rhea" id="RHEA:36683"/>
        <dbReference type="Rhea" id="RHEA-COMP:10131"/>
        <dbReference type="Rhea" id="RHEA-COMP:11032"/>
        <dbReference type="ChEBI" id="CHEBI:29950"/>
        <dbReference type="ChEBI" id="CHEBI:57287"/>
        <dbReference type="ChEBI" id="CHEBI:57379"/>
        <dbReference type="ChEBI" id="CHEBI:74151"/>
        <dbReference type="EC" id="2.3.1.225"/>
    </reaction>
</comment>
<feature type="compositionally biased region" description="Polar residues" evidence="12">
    <location>
        <begin position="224"/>
        <end position="234"/>
    </location>
</feature>
<dbReference type="EC" id="2.3.1.225" evidence="11"/>
<dbReference type="InterPro" id="IPR039859">
    <property type="entry name" value="PFA4/ZDH16/20/ERF2-like"/>
</dbReference>
<dbReference type="PROSITE" id="PS50216">
    <property type="entry name" value="DHHC"/>
    <property type="match status" value="1"/>
</dbReference>
<comment type="similarity">
    <text evidence="9">Belongs to the DHHC palmitoyltransferase family. PFA5 subfamily.</text>
</comment>
<comment type="caution">
    <text evidence="14">The sequence shown here is derived from an EMBL/GenBank/DDBJ whole genome shotgun (WGS) entry which is preliminary data.</text>
</comment>
<evidence type="ECO:0000256" key="9">
    <source>
        <dbReference type="ARBA" id="ARBA00038298"/>
    </source>
</evidence>
<keyword evidence="2 11" id="KW-0808">Transferase</keyword>
<comment type="domain">
    <text evidence="11">The DHHC domain is required for palmitoyltransferase activity.</text>
</comment>
<evidence type="ECO:0000259" key="13">
    <source>
        <dbReference type="Pfam" id="PF01529"/>
    </source>
</evidence>
<evidence type="ECO:0000256" key="8">
    <source>
        <dbReference type="ARBA" id="ARBA00023315"/>
    </source>
</evidence>
<evidence type="ECO:0000256" key="1">
    <source>
        <dbReference type="ARBA" id="ARBA00004141"/>
    </source>
</evidence>
<evidence type="ECO:0000256" key="11">
    <source>
        <dbReference type="RuleBase" id="RU079119"/>
    </source>
</evidence>
<accession>A0A0A2VJV6</accession>
<feature type="region of interest" description="Disordered" evidence="12">
    <location>
        <begin position="408"/>
        <end position="434"/>
    </location>
</feature>
<feature type="transmembrane region" description="Helical" evidence="11">
    <location>
        <begin position="304"/>
        <end position="324"/>
    </location>
</feature>
<dbReference type="GO" id="GO:0016020">
    <property type="term" value="C:membrane"/>
    <property type="evidence" value="ECO:0007669"/>
    <property type="project" value="UniProtKB-SubCell"/>
</dbReference>
<dbReference type="Proteomes" id="UP000030106">
    <property type="component" value="Unassembled WGS sequence"/>
</dbReference>
<dbReference type="eggNOG" id="KOG1315">
    <property type="taxonomic scope" value="Eukaryota"/>
</dbReference>
<keyword evidence="6" id="KW-0564">Palmitate</keyword>
<evidence type="ECO:0000256" key="3">
    <source>
        <dbReference type="ARBA" id="ARBA00022692"/>
    </source>
</evidence>
<dbReference type="GO" id="GO:0005783">
    <property type="term" value="C:endoplasmic reticulum"/>
    <property type="evidence" value="ECO:0007669"/>
    <property type="project" value="TreeGrafter"/>
</dbReference>
<name>A0A0A2VJV6_BEABA</name>
<evidence type="ECO:0000256" key="10">
    <source>
        <dbReference type="ARBA" id="ARBA00048048"/>
    </source>
</evidence>
<proteinExistence type="inferred from homology"/>
<evidence type="ECO:0000313" key="14">
    <source>
        <dbReference type="EMBL" id="KGQ06597.1"/>
    </source>
</evidence>
<dbReference type="PANTHER" id="PTHR22883">
    <property type="entry name" value="ZINC FINGER DHHC DOMAIN CONTAINING PROTEIN"/>
    <property type="match status" value="1"/>
</dbReference>
<dbReference type="GO" id="GO:0005794">
    <property type="term" value="C:Golgi apparatus"/>
    <property type="evidence" value="ECO:0007669"/>
    <property type="project" value="TreeGrafter"/>
</dbReference>
<keyword evidence="5 11" id="KW-0472">Membrane</keyword>
<evidence type="ECO:0000256" key="12">
    <source>
        <dbReference type="SAM" id="MobiDB-lite"/>
    </source>
</evidence>
<feature type="domain" description="Palmitoyltransferase DHHC" evidence="13">
    <location>
        <begin position="254"/>
        <end position="372"/>
    </location>
</feature>
<dbReference type="GO" id="GO:0019706">
    <property type="term" value="F:protein-cysteine S-palmitoyltransferase activity"/>
    <property type="evidence" value="ECO:0007669"/>
    <property type="project" value="UniProtKB-EC"/>
</dbReference>
<dbReference type="STRING" id="1245745.A0A0A2VJV6"/>
<gene>
    <name evidence="14" type="ORF">BBAD15_g8065</name>
</gene>
<feature type="transmembrane region" description="Helical" evidence="11">
    <location>
        <begin position="158"/>
        <end position="175"/>
    </location>
</feature>
<dbReference type="OrthoDB" id="331948at2759"/>
<keyword evidence="4 11" id="KW-1133">Transmembrane helix</keyword>